<evidence type="ECO:0000259" key="1">
    <source>
        <dbReference type="PROSITE" id="PS50075"/>
    </source>
</evidence>
<proteinExistence type="predicted"/>
<dbReference type="Proteomes" id="UP001230654">
    <property type="component" value="Unassembled WGS sequence"/>
</dbReference>
<reference evidence="2 3" key="1">
    <citation type="submission" date="2023-07" db="EMBL/GenBank/DDBJ databases">
        <title>Comparative genomics of wheat-associated soil bacteria to identify genetic determinants of phenazine resistance.</title>
        <authorList>
            <person name="Mouncey N."/>
        </authorList>
    </citation>
    <scope>NUCLEOTIDE SEQUENCE [LARGE SCALE GENOMIC DNA]</scope>
    <source>
        <strain evidence="2 3">B2I6</strain>
    </source>
</reference>
<accession>A0ABU0P3N6</accession>
<gene>
    <name evidence="2" type="ORF">QF030_007488</name>
</gene>
<dbReference type="InterPro" id="IPR036736">
    <property type="entry name" value="ACP-like_sf"/>
</dbReference>
<sequence>MSETNNHMEPDKLLAWVVDACKQLGLRVTGGEDDFFEAGGTSLTAVKLIERAEREFGDDSLPPDELFTESRIAEIVASLQRNTKPADAVAD</sequence>
<dbReference type="PROSITE" id="PS50075">
    <property type="entry name" value="CARRIER"/>
    <property type="match status" value="1"/>
</dbReference>
<keyword evidence="3" id="KW-1185">Reference proteome</keyword>
<protein>
    <submittedName>
        <fullName evidence="2">Acyl carrier protein</fullName>
    </submittedName>
</protein>
<evidence type="ECO:0000313" key="3">
    <source>
        <dbReference type="Proteomes" id="UP001230654"/>
    </source>
</evidence>
<evidence type="ECO:0000313" key="2">
    <source>
        <dbReference type="EMBL" id="MDQ0585310.1"/>
    </source>
</evidence>
<comment type="caution">
    <text evidence="2">The sequence shown here is derived from an EMBL/GenBank/DDBJ whole genome shotgun (WGS) entry which is preliminary data.</text>
</comment>
<dbReference type="SUPFAM" id="SSF47336">
    <property type="entry name" value="ACP-like"/>
    <property type="match status" value="1"/>
</dbReference>
<dbReference type="RefSeq" id="WP_307167009.1">
    <property type="nucleotide sequence ID" value="NZ_JAUSWV010000002.1"/>
</dbReference>
<organism evidence="2 3">
    <name type="scientific">Streptomyces rishiriensis</name>
    <dbReference type="NCBI Taxonomy" id="68264"/>
    <lineage>
        <taxon>Bacteria</taxon>
        <taxon>Bacillati</taxon>
        <taxon>Actinomycetota</taxon>
        <taxon>Actinomycetes</taxon>
        <taxon>Kitasatosporales</taxon>
        <taxon>Streptomycetaceae</taxon>
        <taxon>Streptomyces</taxon>
    </lineage>
</organism>
<dbReference type="InterPro" id="IPR009081">
    <property type="entry name" value="PP-bd_ACP"/>
</dbReference>
<name>A0ABU0P3N6_STRRH</name>
<dbReference type="EMBL" id="JAUSWV010000002">
    <property type="protein sequence ID" value="MDQ0585310.1"/>
    <property type="molecule type" value="Genomic_DNA"/>
</dbReference>
<dbReference type="Pfam" id="PF00550">
    <property type="entry name" value="PP-binding"/>
    <property type="match status" value="1"/>
</dbReference>
<dbReference type="Gene3D" id="1.10.1200.10">
    <property type="entry name" value="ACP-like"/>
    <property type="match status" value="1"/>
</dbReference>
<feature type="domain" description="Carrier" evidence="1">
    <location>
        <begin position="7"/>
        <end position="83"/>
    </location>
</feature>